<dbReference type="OrthoDB" id="460909at2"/>
<dbReference type="Proteomes" id="UP000017984">
    <property type="component" value="Chromosome"/>
</dbReference>
<dbReference type="RefSeq" id="WP_023549785.1">
    <property type="nucleotide sequence ID" value="NZ_CM002285.1"/>
</dbReference>
<proteinExistence type="predicted"/>
<reference evidence="1 2" key="1">
    <citation type="journal article" date="2014" name="Genome Announc.">
        <title>Draft Genome Sequence of Streptomyces roseochromogenes subsp. oscitans DS 12.976, Producer of the Aminocoumarin Antibiotic Clorobiocin.</title>
        <authorList>
            <person name="Ruckert C."/>
            <person name="Kalinowski J."/>
            <person name="Heide L."/>
            <person name="Apel A.K."/>
        </authorList>
    </citation>
    <scope>NUCLEOTIDE SEQUENCE [LARGE SCALE GENOMIC DNA]</scope>
    <source>
        <strain evidence="1 2">DS 12.976</strain>
    </source>
</reference>
<organism evidence="1 2">
    <name type="scientific">Streptomyces roseochromogenus subsp. oscitans DS 12.976</name>
    <dbReference type="NCBI Taxonomy" id="1352936"/>
    <lineage>
        <taxon>Bacteria</taxon>
        <taxon>Bacillati</taxon>
        <taxon>Actinomycetota</taxon>
        <taxon>Actinomycetes</taxon>
        <taxon>Kitasatosporales</taxon>
        <taxon>Streptomycetaceae</taxon>
        <taxon>Streptomyces</taxon>
    </lineage>
</organism>
<evidence type="ECO:0000313" key="1">
    <source>
        <dbReference type="EMBL" id="EST26975.1"/>
    </source>
</evidence>
<gene>
    <name evidence="1" type="ORF">M878_26130</name>
</gene>
<dbReference type="PATRIC" id="fig|1352936.5.peg.5458"/>
<dbReference type="HOGENOM" id="CLU_132673_0_0_11"/>
<dbReference type="EMBL" id="AWQX01000218">
    <property type="protein sequence ID" value="EST26975.1"/>
    <property type="molecule type" value="Genomic_DNA"/>
</dbReference>
<name>V6K445_STRRC</name>
<comment type="caution">
    <text evidence="1">The sequence shown here is derived from an EMBL/GenBank/DDBJ whole genome shotgun (WGS) entry which is preliminary data.</text>
</comment>
<keyword evidence="2" id="KW-1185">Reference proteome</keyword>
<dbReference type="AlphaFoldDB" id="V6K445"/>
<accession>V6K445</accession>
<sequence>MQPFRLRKDARNWFKDLREDDSFKIDFDIFYFCFIAGISKSRKLHITNEHAPELVASFPGRYTDRGKLLVALFLAKELEILGVTMNEKKVVHSSIAKLVDPTAPHNLSDEGVKHFNQYAHGGYDVLLEWFSGDRPRSLETFLRIFKQNLDTTLVPTV</sequence>
<evidence type="ECO:0000313" key="2">
    <source>
        <dbReference type="Proteomes" id="UP000017984"/>
    </source>
</evidence>
<protein>
    <submittedName>
        <fullName evidence="1">Uncharacterized protein</fullName>
    </submittedName>
</protein>